<evidence type="ECO:0000313" key="2">
    <source>
        <dbReference type="EMBL" id="MBD8506497.1"/>
    </source>
</evidence>
<dbReference type="RefSeq" id="WP_192039122.1">
    <property type="nucleotide sequence ID" value="NZ_JACYWE010000004.1"/>
</dbReference>
<comment type="caution">
    <text evidence="2">The sequence shown here is derived from an EMBL/GenBank/DDBJ whole genome shotgun (WGS) entry which is preliminary data.</text>
</comment>
<organism evidence="2 3">
    <name type="scientific">Lolliginicoccus lacisalsi</name>
    <dbReference type="NCBI Taxonomy" id="2742202"/>
    <lineage>
        <taxon>Bacteria</taxon>
        <taxon>Bacillati</taxon>
        <taxon>Actinomycetota</taxon>
        <taxon>Actinomycetes</taxon>
        <taxon>Mycobacteriales</taxon>
        <taxon>Hoyosellaceae</taxon>
        <taxon>Lolliginicoccus</taxon>
    </lineage>
</organism>
<keyword evidence="1" id="KW-0812">Transmembrane</keyword>
<proteinExistence type="predicted"/>
<dbReference type="Pfam" id="PF11222">
    <property type="entry name" value="DUF3017"/>
    <property type="match status" value="1"/>
</dbReference>
<protein>
    <submittedName>
        <fullName evidence="2">DUF3017 domain-containing protein</fullName>
    </submittedName>
</protein>
<gene>
    <name evidence="2" type="ORF">HT102_08370</name>
</gene>
<keyword evidence="1" id="KW-0472">Membrane</keyword>
<reference evidence="2" key="1">
    <citation type="submission" date="2020-09" db="EMBL/GenBank/DDBJ databases">
        <title>Hoyosella lacisalsi sp. nov., a halotolerant actinobacterium isolated from soil of Lake Gudzhirganskoe.</title>
        <authorList>
            <person name="Yang Q."/>
            <person name="Guo P.Y."/>
            <person name="Liu S.W."/>
            <person name="Li F.N."/>
            <person name="Sun C.H."/>
        </authorList>
    </citation>
    <scope>NUCLEOTIDE SEQUENCE</scope>
    <source>
        <strain evidence="2">G463</strain>
    </source>
</reference>
<evidence type="ECO:0000313" key="3">
    <source>
        <dbReference type="Proteomes" id="UP000642993"/>
    </source>
</evidence>
<sequence>MSHVPLAIISVFLLLALVLVLQDRWRRGAFVLGVTSLLAAWFRLILPEIQAGLIAVRSKPFDVSVLVSMGVIIVWLTLSIDPLGTD</sequence>
<dbReference type="AlphaFoldDB" id="A0A927PMG8"/>
<keyword evidence="3" id="KW-1185">Reference proteome</keyword>
<name>A0A927PMG8_9ACTN</name>
<evidence type="ECO:0000256" key="1">
    <source>
        <dbReference type="SAM" id="Phobius"/>
    </source>
</evidence>
<accession>A0A927PMG8</accession>
<dbReference type="EMBL" id="JACYWE010000004">
    <property type="protein sequence ID" value="MBD8506497.1"/>
    <property type="molecule type" value="Genomic_DNA"/>
</dbReference>
<dbReference type="InterPro" id="IPR021385">
    <property type="entry name" value="DUF3017"/>
</dbReference>
<dbReference type="Proteomes" id="UP000642993">
    <property type="component" value="Unassembled WGS sequence"/>
</dbReference>
<feature type="transmembrane region" description="Helical" evidence="1">
    <location>
        <begin position="30"/>
        <end position="49"/>
    </location>
</feature>
<feature type="transmembrane region" description="Helical" evidence="1">
    <location>
        <begin position="61"/>
        <end position="80"/>
    </location>
</feature>
<keyword evidence="1" id="KW-1133">Transmembrane helix</keyword>